<name>A0A4U8Z1M0_METTU</name>
<evidence type="ECO:0000256" key="1">
    <source>
        <dbReference type="SAM" id="MobiDB-lite"/>
    </source>
</evidence>
<feature type="region of interest" description="Disordered" evidence="1">
    <location>
        <begin position="28"/>
        <end position="55"/>
    </location>
</feature>
<proteinExistence type="predicted"/>
<evidence type="ECO:0000313" key="3">
    <source>
        <dbReference type="Proteomes" id="UP000294360"/>
    </source>
</evidence>
<accession>A0A4U8Z1M0</accession>
<protein>
    <submittedName>
        <fullName evidence="2">Uncharacterized protein</fullName>
    </submittedName>
</protein>
<organism evidence="2 3">
    <name type="scientific">Methylocella tundrae</name>
    <dbReference type="NCBI Taxonomy" id="227605"/>
    <lineage>
        <taxon>Bacteria</taxon>
        <taxon>Pseudomonadati</taxon>
        <taxon>Pseudomonadota</taxon>
        <taxon>Alphaproteobacteria</taxon>
        <taxon>Hyphomicrobiales</taxon>
        <taxon>Beijerinckiaceae</taxon>
        <taxon>Methylocella</taxon>
    </lineage>
</organism>
<reference evidence="2 3" key="1">
    <citation type="submission" date="2019-03" db="EMBL/GenBank/DDBJ databases">
        <authorList>
            <person name="Kox A.R. M."/>
        </authorList>
    </citation>
    <scope>NUCLEOTIDE SEQUENCE [LARGE SCALE GENOMIC DNA]</scope>
    <source>
        <strain evidence="2">MTUNDRAET4 annotated genome</strain>
    </source>
</reference>
<dbReference type="AlphaFoldDB" id="A0A4U8Z1M0"/>
<sequence>MDHARGRPRSRYGEDRRRWPRRFHWPRESRRRVSATGRALENANGRSCPSPPPAALQTMGQCPFARQAGVLSQRKDIDLIDVYMQIDGALKAEAVDFRLSQSRQTCRRKSAPASMCRHALAEMSACVQNGMYFAVQHHKNVFHPDRRRM</sequence>
<evidence type="ECO:0000313" key="2">
    <source>
        <dbReference type="EMBL" id="VFU09199.1"/>
    </source>
</evidence>
<gene>
    <name evidence="2" type="ORF">MTUNDRAET4_2306</name>
</gene>
<dbReference type="KEGG" id="mtun:MTUNDRAET4_2306"/>
<dbReference type="Proteomes" id="UP000294360">
    <property type="component" value="Chromosome"/>
</dbReference>
<dbReference type="EMBL" id="LR536450">
    <property type="protein sequence ID" value="VFU09199.1"/>
    <property type="molecule type" value="Genomic_DNA"/>
</dbReference>